<dbReference type="Gene3D" id="1.20.1050.60">
    <property type="entry name" value="alpha-1,2-mannosidase"/>
    <property type="match status" value="1"/>
</dbReference>
<dbReference type="InterPro" id="IPR014718">
    <property type="entry name" value="GH-type_carb-bd"/>
</dbReference>
<evidence type="ECO:0000259" key="3">
    <source>
        <dbReference type="Pfam" id="PF17678"/>
    </source>
</evidence>
<keyword evidence="5" id="KW-1185">Reference proteome</keyword>
<dbReference type="InterPro" id="IPR041371">
    <property type="entry name" value="GH92_N"/>
</dbReference>
<dbReference type="InterPro" id="IPR012939">
    <property type="entry name" value="Glyco_hydro_92"/>
</dbReference>
<reference evidence="4" key="1">
    <citation type="submission" date="2022-10" db="EMBL/GenBank/DDBJ databases">
        <title>Tapping the CABI collections for fungal endophytes: first genome assemblies for Collariella, Neodidymelliopsis, Ascochyta clinopodiicola, Didymella pomorum, Didymosphaeria variabile, Neocosmospora piperis and Neocucurbitaria cava.</title>
        <authorList>
            <person name="Hill R."/>
        </authorList>
    </citation>
    <scope>NUCLEOTIDE SEQUENCE</scope>
    <source>
        <strain evidence="4">IMI 355082</strain>
    </source>
</reference>
<name>A0A9W8YRM9_9PEZI</name>
<dbReference type="Pfam" id="PF17678">
    <property type="entry name" value="Glyco_hydro_92N"/>
    <property type="match status" value="1"/>
</dbReference>
<dbReference type="GO" id="GO:0030246">
    <property type="term" value="F:carbohydrate binding"/>
    <property type="evidence" value="ECO:0007669"/>
    <property type="project" value="InterPro"/>
</dbReference>
<feature type="chain" id="PRO_5040869077" description="Glycoside hydrolase family 92 protein" evidence="1">
    <location>
        <begin position="22"/>
        <end position="821"/>
    </location>
</feature>
<dbReference type="FunFam" id="1.20.1610.10:FF:000002">
    <property type="entry name" value="Alpha-1,2-mannosidase family protein"/>
    <property type="match status" value="1"/>
</dbReference>
<dbReference type="GO" id="GO:0005829">
    <property type="term" value="C:cytosol"/>
    <property type="evidence" value="ECO:0007669"/>
    <property type="project" value="TreeGrafter"/>
</dbReference>
<dbReference type="GO" id="GO:0006516">
    <property type="term" value="P:glycoprotein catabolic process"/>
    <property type="evidence" value="ECO:0007669"/>
    <property type="project" value="TreeGrafter"/>
</dbReference>
<evidence type="ECO:0000256" key="1">
    <source>
        <dbReference type="SAM" id="SignalP"/>
    </source>
</evidence>
<evidence type="ECO:0000313" key="5">
    <source>
        <dbReference type="Proteomes" id="UP001140453"/>
    </source>
</evidence>
<feature type="signal peptide" evidence="1">
    <location>
        <begin position="1"/>
        <end position="21"/>
    </location>
</feature>
<dbReference type="GO" id="GO:0005634">
    <property type="term" value="C:nucleus"/>
    <property type="evidence" value="ECO:0007669"/>
    <property type="project" value="TreeGrafter"/>
</dbReference>
<accession>A0A9W8YRM9</accession>
<evidence type="ECO:0008006" key="6">
    <source>
        <dbReference type="Google" id="ProtNLM"/>
    </source>
</evidence>
<dbReference type="Pfam" id="PF07971">
    <property type="entry name" value="Glyco_hydro_92"/>
    <property type="match status" value="1"/>
</dbReference>
<dbReference type="InterPro" id="IPR008928">
    <property type="entry name" value="6-hairpin_glycosidase_sf"/>
</dbReference>
<dbReference type="PANTHER" id="PTHR12143:SF25">
    <property type="entry name" value="FAMILY PROTEIN, PUTATIVE (AFU_ORTHOLOGUE AFUA_1G10790)-RELATED"/>
    <property type="match status" value="1"/>
</dbReference>
<keyword evidence="1" id="KW-0732">Signal</keyword>
<dbReference type="SUPFAM" id="SSF48208">
    <property type="entry name" value="Six-hairpin glycosidases"/>
    <property type="match status" value="1"/>
</dbReference>
<gene>
    <name evidence="4" type="ORF">N0V93_007592</name>
</gene>
<feature type="domain" description="Glycosyl hydrolase family 92" evidence="2">
    <location>
        <begin position="284"/>
        <end position="766"/>
    </location>
</feature>
<dbReference type="FunFam" id="1.20.1050.60:FF:000002">
    <property type="entry name" value="Glycosyl hydrolase family 92"/>
    <property type="match status" value="1"/>
</dbReference>
<proteinExistence type="predicted"/>
<dbReference type="PANTHER" id="PTHR12143">
    <property type="entry name" value="PEPTIDE N-GLYCANASE PNGASE -RELATED"/>
    <property type="match status" value="1"/>
</dbReference>
<dbReference type="InterPro" id="IPR005887">
    <property type="entry name" value="GH92_a_mannosidase_put"/>
</dbReference>
<dbReference type="NCBIfam" id="TIGR01180">
    <property type="entry name" value="aman2_put"/>
    <property type="match status" value="1"/>
</dbReference>
<dbReference type="InterPro" id="IPR050883">
    <property type="entry name" value="PNGase"/>
</dbReference>
<dbReference type="EMBL" id="JAPEVB010000004">
    <property type="protein sequence ID" value="KAJ4390119.1"/>
    <property type="molecule type" value="Genomic_DNA"/>
</dbReference>
<dbReference type="FunFam" id="3.30.2080.10:FF:000001">
    <property type="entry name" value="Alpha-1,2-mannosidase subfamily"/>
    <property type="match status" value="1"/>
</dbReference>
<feature type="domain" description="Glycosyl hydrolase family 92 N-terminal" evidence="3">
    <location>
        <begin position="30"/>
        <end position="278"/>
    </location>
</feature>
<dbReference type="Proteomes" id="UP001140453">
    <property type="component" value="Unassembled WGS sequence"/>
</dbReference>
<dbReference type="FunFam" id="2.70.98.10:FF:000010">
    <property type="entry name" value="Alpha-1,2-mannosidase family protein"/>
    <property type="match status" value="1"/>
</dbReference>
<sequence length="821" mass="89222">MSPITARLASTFLVVASLVLGQSTEGNLGFVDPLIGSSNGGNVFCGASLPYGMAKAVADTDSESNQGGFTLDGSNVTGFSVMHDSGTGGSPSLGNFALFAYSNCPDGDLNRCVYPKISRAAFGTFDNNTVVAEPGYFSITLDSGIQTEMTTAQHTSLFKFTFPAGNASDQPLIFQDLTDLSNSRQDNGSVAVDATTGRITGNAIFQPSFAQGTYKLYFCTDFSGAEILDNGIYSNSRASADVKNFTISRSINGYPLPGGAFVRFTSGSSPITARTATSFISSEQACAHAEAEIPDFDFDSVKTTAQTLWEEKLSPITVDATGVNESFVTNFFSGFYRTMINPQNYTGENPLWSSDEPYFDSFYCLWDSFRSQIPFLTIVDTAAVEEMIRSLLDTYSNLGWLPDCRMQLNKGYTQGGSNADNILADGFIKGLSAGIDWNLGYEAVVKDAEVEPFDWCCEGRGGLDSWKALSYIPVQDFDYKGFGTMTRSISRTLEYSYNDYCISQIAAGLNNTAGQEKYLDSSGNWANLYKSDQTSFLLDGTSTGFTGFFQPKFLNQTWGFQDPLQCSNIDTSGAACSLQNTGRETFESSIWEYSFFVPHNQADLITLFGGPAAFVRRLDYLHDTNITYIGNEPAFLTVFQYHYAGRPALSAKRSHFYIPAFFDPSPAGLPGNDDSGAMGSFLAFSMMGLFPNPGQDCYLITPPYFVSVNITSPVTGKTATIRNVNFDPTYEAIYIQSATLDGEPYTKNWIDHSFFTEGKELVLTLGRNESSWGTRVEDLPPSVGTYTGFNGTLSKRMSGGVGQIARSYKGDFGGFSKVGAF</sequence>
<dbReference type="Gene3D" id="3.30.2080.10">
    <property type="entry name" value="GH92 mannosidase domain"/>
    <property type="match status" value="1"/>
</dbReference>
<comment type="caution">
    <text evidence="4">The sequence shown here is derived from an EMBL/GenBank/DDBJ whole genome shotgun (WGS) entry which is preliminary data.</text>
</comment>
<protein>
    <recommendedName>
        <fullName evidence="6">Glycoside hydrolase family 92 protein</fullName>
    </recommendedName>
</protein>
<dbReference type="OrthoDB" id="449263at2759"/>
<dbReference type="Gene3D" id="2.70.98.10">
    <property type="match status" value="1"/>
</dbReference>
<evidence type="ECO:0000259" key="2">
    <source>
        <dbReference type="Pfam" id="PF07971"/>
    </source>
</evidence>
<organism evidence="4 5">
    <name type="scientific">Gnomoniopsis smithogilvyi</name>
    <dbReference type="NCBI Taxonomy" id="1191159"/>
    <lineage>
        <taxon>Eukaryota</taxon>
        <taxon>Fungi</taxon>
        <taxon>Dikarya</taxon>
        <taxon>Ascomycota</taxon>
        <taxon>Pezizomycotina</taxon>
        <taxon>Sordariomycetes</taxon>
        <taxon>Sordariomycetidae</taxon>
        <taxon>Diaporthales</taxon>
        <taxon>Gnomoniaceae</taxon>
        <taxon>Gnomoniopsis</taxon>
    </lineage>
</organism>
<evidence type="ECO:0000313" key="4">
    <source>
        <dbReference type="EMBL" id="KAJ4390119.1"/>
    </source>
</evidence>
<dbReference type="GO" id="GO:0005975">
    <property type="term" value="P:carbohydrate metabolic process"/>
    <property type="evidence" value="ECO:0007669"/>
    <property type="project" value="InterPro"/>
</dbReference>
<dbReference type="AlphaFoldDB" id="A0A9W8YRM9"/>
<dbReference type="Gene3D" id="1.20.1610.10">
    <property type="entry name" value="alpha-1,2-mannosidases domains"/>
    <property type="match status" value="1"/>
</dbReference>
<dbReference type="GO" id="GO:0000224">
    <property type="term" value="F:peptide-N4-(N-acetyl-beta-glucosaminyl)asparagine amidase activity"/>
    <property type="evidence" value="ECO:0007669"/>
    <property type="project" value="TreeGrafter"/>
</dbReference>